<sequence length="375" mass="42102">MGPRIRGLLIGLAVLLATLSLATPILNNPETDFQGQDVVISESAQGLLRGNPVYFYGDDAPENAQRLVDSLRTKLGIVLDFKGLKGSNVKFIGIVTKPTPGGRCYTVYYIVEGPGIDPQREVRELQKISDDIKRTDIEILSARSKLSPLSLQVSYEWNPIGSVQWKRSALDSASRAYLEFKADYSYVTTTSGQYWYLVHTVTQGRAATSTVAVKSLETIIDANHPQNPWQQIEDWCPKNNGGPKTVYSYTFQINNAKEGSVSATVSYETSDGYYMKWKDRTSGYESRLDVIHEYYKQHYLRPDIAWVSQLTVEPSAIFSADPSKGMERTYYLSLDHVVKGNFRVRGGSGAIYTMSAPPIEFHVTVYPWKIVEYDQ</sequence>
<proteinExistence type="predicted"/>
<name>A0A5C0SPK6_9EURY</name>
<keyword evidence="2" id="KW-1185">Reference proteome</keyword>
<dbReference type="KEGG" id="them:FPV09_10035"/>
<gene>
    <name evidence="1" type="ORF">FPV09_10035</name>
</gene>
<evidence type="ECO:0000313" key="2">
    <source>
        <dbReference type="Proteomes" id="UP000322631"/>
    </source>
</evidence>
<organism evidence="1 2">
    <name type="scientific">Thermococcus aciditolerans</name>
    <dbReference type="NCBI Taxonomy" id="2598455"/>
    <lineage>
        <taxon>Archaea</taxon>
        <taxon>Methanobacteriati</taxon>
        <taxon>Methanobacteriota</taxon>
        <taxon>Thermococci</taxon>
        <taxon>Thermococcales</taxon>
        <taxon>Thermococcaceae</taxon>
        <taxon>Thermococcus</taxon>
    </lineage>
</organism>
<dbReference type="Proteomes" id="UP000322631">
    <property type="component" value="Chromosome"/>
</dbReference>
<accession>A0A5C0SPK6</accession>
<protein>
    <submittedName>
        <fullName evidence="1">Uncharacterized protein</fullName>
    </submittedName>
</protein>
<dbReference type="EMBL" id="CP041932">
    <property type="protein sequence ID" value="QEK15374.1"/>
    <property type="molecule type" value="Genomic_DNA"/>
</dbReference>
<dbReference type="AlphaFoldDB" id="A0A5C0SPK6"/>
<dbReference type="RefSeq" id="WP_148883298.1">
    <property type="nucleotide sequence ID" value="NZ_CP041932.1"/>
</dbReference>
<dbReference type="GeneID" id="41610196"/>
<reference evidence="1 2" key="1">
    <citation type="submission" date="2019-07" db="EMBL/GenBank/DDBJ databases">
        <title>Complete genome of Thermococcus acidophilus.</title>
        <authorList>
            <person name="Li X."/>
        </authorList>
    </citation>
    <scope>NUCLEOTIDE SEQUENCE [LARGE SCALE GENOMIC DNA]</scope>
    <source>
        <strain evidence="1 2">SY113</strain>
    </source>
</reference>
<evidence type="ECO:0000313" key="1">
    <source>
        <dbReference type="EMBL" id="QEK15374.1"/>
    </source>
</evidence>